<feature type="non-terminal residue" evidence="2">
    <location>
        <position position="1"/>
    </location>
</feature>
<gene>
    <name evidence="2" type="ORF">M153_23110002135</name>
</gene>
<dbReference type="Gene3D" id="3.60.10.10">
    <property type="entry name" value="Endonuclease/exonuclease/phosphatase"/>
    <property type="match status" value="1"/>
</dbReference>
<keyword evidence="2" id="KW-0540">Nuclease</keyword>
<protein>
    <submittedName>
        <fullName evidence="2">Putative Endonuclease/exonuclease/phosphatase protein</fullName>
    </submittedName>
</protein>
<dbReference type="SUPFAM" id="SSF56219">
    <property type="entry name" value="DNase I-like"/>
    <property type="match status" value="1"/>
</dbReference>
<dbReference type="EMBL" id="LGUB01000615">
    <property type="protein sequence ID" value="KRH92881.1"/>
    <property type="molecule type" value="Genomic_DNA"/>
</dbReference>
<proteinExistence type="predicted"/>
<dbReference type="VEuPathDB" id="MicrosporidiaDB:M153_23110002135"/>
<keyword evidence="2" id="KW-0255">Endonuclease</keyword>
<organism evidence="2 3">
    <name type="scientific">Pseudoloma neurophilia</name>
    <dbReference type="NCBI Taxonomy" id="146866"/>
    <lineage>
        <taxon>Eukaryota</taxon>
        <taxon>Fungi</taxon>
        <taxon>Fungi incertae sedis</taxon>
        <taxon>Microsporidia</taxon>
        <taxon>Pseudoloma</taxon>
    </lineage>
</organism>
<dbReference type="GO" id="GO:0004519">
    <property type="term" value="F:endonuclease activity"/>
    <property type="evidence" value="ECO:0007669"/>
    <property type="project" value="UniProtKB-KW"/>
</dbReference>
<evidence type="ECO:0000256" key="1">
    <source>
        <dbReference type="SAM" id="MobiDB-lite"/>
    </source>
</evidence>
<dbReference type="Proteomes" id="UP000051530">
    <property type="component" value="Unassembled WGS sequence"/>
</dbReference>
<keyword evidence="2" id="KW-0378">Hydrolase</keyword>
<accession>A0A0R0M1J5</accession>
<keyword evidence="3" id="KW-1185">Reference proteome</keyword>
<comment type="caution">
    <text evidence="2">The sequence shown here is derived from an EMBL/GenBank/DDBJ whole genome shotgun (WGS) entry which is preliminary data.</text>
</comment>
<name>A0A0R0M1J5_9MICR</name>
<evidence type="ECO:0000313" key="2">
    <source>
        <dbReference type="EMBL" id="KRH92881.1"/>
    </source>
</evidence>
<dbReference type="AlphaFoldDB" id="A0A0R0M1J5"/>
<evidence type="ECO:0000313" key="3">
    <source>
        <dbReference type="Proteomes" id="UP000051530"/>
    </source>
</evidence>
<dbReference type="GO" id="GO:0004527">
    <property type="term" value="F:exonuclease activity"/>
    <property type="evidence" value="ECO:0007669"/>
    <property type="project" value="UniProtKB-KW"/>
</dbReference>
<dbReference type="InterPro" id="IPR036691">
    <property type="entry name" value="Endo/exonu/phosph_ase_sf"/>
</dbReference>
<keyword evidence="2" id="KW-0269">Exonuclease</keyword>
<feature type="region of interest" description="Disordered" evidence="1">
    <location>
        <begin position="1"/>
        <end position="38"/>
    </location>
</feature>
<sequence>NAAQAQTPSHEKKTSTKSTGPNGEDVQENKKHVLGVSKVNPPLNEKGMFYNSKWDPLLEQPPFNRNYQTVLDIAGHYEEHIIDQSPEDAYGDLSLFTLNLSSTISTEEMNQQSTLVLKQVLDHIHPSVMTLQGIREPLMARLKKIINEHYQILDYDSFTKDSLSAANYYNPIIIDKKIFSVKNSGYMKNSKGVIYASWVELSDHRNNQIITVINMDLFSTFRGVVESQFANIIADIKGSKEQSSNPVFFMGGLGSISKQIENLLHSGYKNVIDVDSHNLDLDKTTVHGKVEHSDDIERDFIILRDPSSIFTINYGRILSKNFPVADHYPVHAILSYTR</sequence>
<reference evidence="2 3" key="1">
    <citation type="submission" date="2015-07" db="EMBL/GenBank/DDBJ databases">
        <title>The genome of Pseudoloma neurophilia, a relevant intracellular parasite of the zebrafish.</title>
        <authorList>
            <person name="Ndikumana S."/>
            <person name="Pelin A."/>
            <person name="Sanders J."/>
            <person name="Corradi N."/>
        </authorList>
    </citation>
    <scope>NUCLEOTIDE SEQUENCE [LARGE SCALE GENOMIC DNA]</scope>
    <source>
        <strain evidence="2 3">MK1</strain>
    </source>
</reference>
<dbReference type="OrthoDB" id="2190927at2759"/>